<keyword evidence="2" id="KW-1185">Reference proteome</keyword>
<sequence length="284" mass="28576">MGLMGTLAKVAIGYAAARGVDRFSGGQGAGKLLGGGAQVKGKNPASHTQAQIADQMSDGSLPQGSNPMDAMMAKMKEHGIDLSRFTGGTGGAAGANPLAGMMQQMMGGGAGATSTGGDRGGLLSSAGSGGGAMGGLMGALGGAAAMQGKGMGALLDQFNTKDTAPEAEKTAGLMLRAMIQAAKADGGIDESEKAKILATVGDDASAEDMAFVQAELKKPVDAKALAAETPEALRAQVYSASLMTIRVDTQEEAEYLNELASAMGLEEPMVNMIHMQMGLKPLYK</sequence>
<gene>
    <name evidence="1" type="ORF">DU478_09360</name>
</gene>
<dbReference type="RefSeq" id="WP_114510687.1">
    <property type="nucleotide sequence ID" value="NZ_QPMK01000005.1"/>
</dbReference>
<evidence type="ECO:0000313" key="1">
    <source>
        <dbReference type="EMBL" id="RDD66637.1"/>
    </source>
</evidence>
<proteinExistence type="predicted"/>
<accession>A0A369TR93</accession>
<dbReference type="Pfam" id="PF04391">
    <property type="entry name" value="DUF533"/>
    <property type="match status" value="1"/>
</dbReference>
<dbReference type="CDD" id="cd07178">
    <property type="entry name" value="terB_like_YebE"/>
    <property type="match status" value="1"/>
</dbReference>
<protein>
    <submittedName>
        <fullName evidence="1">Tellurite resistance TerB family protein</fullName>
    </submittedName>
</protein>
<dbReference type="InterPro" id="IPR029024">
    <property type="entry name" value="TerB-like"/>
</dbReference>
<dbReference type="InterPro" id="IPR007486">
    <property type="entry name" value="YebE"/>
</dbReference>
<dbReference type="AlphaFoldDB" id="A0A369TR93"/>
<evidence type="ECO:0000313" key="2">
    <source>
        <dbReference type="Proteomes" id="UP000253977"/>
    </source>
</evidence>
<dbReference type="OrthoDB" id="7866618at2"/>
<reference evidence="1 2" key="1">
    <citation type="submission" date="2018-07" db="EMBL/GenBank/DDBJ databases">
        <title>Thalassococcus profundi sp. nov., a marine bacterium isolated from deep seawater of Okinawa Trough.</title>
        <authorList>
            <person name="Yu M."/>
        </authorList>
    </citation>
    <scope>NUCLEOTIDE SEQUENCE [LARGE SCALE GENOMIC DNA]</scope>
    <source>
        <strain evidence="1 2">WRAS1</strain>
    </source>
</reference>
<organism evidence="1 2">
    <name type="scientific">Thalassococcus profundi</name>
    <dbReference type="NCBI Taxonomy" id="2282382"/>
    <lineage>
        <taxon>Bacteria</taxon>
        <taxon>Pseudomonadati</taxon>
        <taxon>Pseudomonadota</taxon>
        <taxon>Alphaproteobacteria</taxon>
        <taxon>Rhodobacterales</taxon>
        <taxon>Roseobacteraceae</taxon>
        <taxon>Thalassococcus</taxon>
    </lineage>
</organism>
<dbReference type="SUPFAM" id="SSF158682">
    <property type="entry name" value="TerB-like"/>
    <property type="match status" value="1"/>
</dbReference>
<comment type="caution">
    <text evidence="1">The sequence shown here is derived from an EMBL/GenBank/DDBJ whole genome shotgun (WGS) entry which is preliminary data.</text>
</comment>
<dbReference type="Proteomes" id="UP000253977">
    <property type="component" value="Unassembled WGS sequence"/>
</dbReference>
<name>A0A369TR93_9RHOB</name>
<dbReference type="EMBL" id="QPMK01000005">
    <property type="protein sequence ID" value="RDD66637.1"/>
    <property type="molecule type" value="Genomic_DNA"/>
</dbReference>